<dbReference type="SUPFAM" id="SSF52402">
    <property type="entry name" value="Adenine nucleotide alpha hydrolases-like"/>
    <property type="match status" value="1"/>
</dbReference>
<accession>A0A859QSI4</accession>
<comment type="function">
    <text evidence="1">May play a role in a redox process involved in nitrogen fixation.</text>
</comment>
<evidence type="ECO:0000256" key="1">
    <source>
        <dbReference type="ARBA" id="ARBA00003554"/>
    </source>
</evidence>
<keyword evidence="3" id="KW-0249">Electron transport</keyword>
<dbReference type="SMART" id="SM00893">
    <property type="entry name" value="ETF"/>
    <property type="match status" value="1"/>
</dbReference>
<dbReference type="Gene3D" id="3.40.50.620">
    <property type="entry name" value="HUPs"/>
    <property type="match status" value="1"/>
</dbReference>
<organism evidence="5 6">
    <name type="scientific">Sinorhizobium mexicanum</name>
    <dbReference type="NCBI Taxonomy" id="375549"/>
    <lineage>
        <taxon>Bacteria</taxon>
        <taxon>Pseudomonadati</taxon>
        <taxon>Pseudomonadota</taxon>
        <taxon>Alphaproteobacteria</taxon>
        <taxon>Hyphomicrobiales</taxon>
        <taxon>Rhizobiaceae</taxon>
        <taxon>Sinorhizobium/Ensifer group</taxon>
        <taxon>Sinorhizobium</taxon>
    </lineage>
</organism>
<gene>
    <name evidence="5" type="ORF">FKV68_08755</name>
</gene>
<dbReference type="GO" id="GO:0009055">
    <property type="term" value="F:electron transfer activity"/>
    <property type="evidence" value="ECO:0007669"/>
    <property type="project" value="InterPro"/>
</dbReference>
<dbReference type="RefSeq" id="WP_180941082.1">
    <property type="nucleotide sequence ID" value="NZ_CP041238.1"/>
</dbReference>
<dbReference type="PIRSF" id="PIRSF000090">
    <property type="entry name" value="Beta-ETF"/>
    <property type="match status" value="1"/>
</dbReference>
<sequence>MNIVVLIKRVPDPNTPEQLVSISESQDEIVLHASSQYTINQYDLNAVEAAVGLKEAQGATVTVVTADDASADQYLRRVIAMGADNAIRVELDGQSRRDPFKTAEAIVSALKQKEAASLLIAGRQSSDADAGYVPYLVANGLGIPALAPIVSIKAASEQTITVGKLADTTIDEYEVTLPAMLLVSNEINKPRTPGLKGVMASKKATIEVIQTDVGGHSTVPPKYAPKKGQRAVQATRFIEGSDEDKASALLAALDK</sequence>
<name>A0A859QSI4_9HYPH</name>
<dbReference type="PANTHER" id="PTHR21294">
    <property type="entry name" value="ELECTRON TRANSFER FLAVOPROTEIN BETA-SUBUNIT"/>
    <property type="match status" value="1"/>
</dbReference>
<dbReference type="EMBL" id="CP041238">
    <property type="protein sequence ID" value="QLL61531.1"/>
    <property type="molecule type" value="Genomic_DNA"/>
</dbReference>
<dbReference type="InterPro" id="IPR012255">
    <property type="entry name" value="ETF_b"/>
</dbReference>
<dbReference type="KEGG" id="emx:FKV68_08755"/>
<evidence type="ECO:0000256" key="4">
    <source>
        <dbReference type="ARBA" id="ARBA00023231"/>
    </source>
</evidence>
<dbReference type="AlphaFoldDB" id="A0A859QSI4"/>
<dbReference type="InterPro" id="IPR014729">
    <property type="entry name" value="Rossmann-like_a/b/a_fold"/>
</dbReference>
<protein>
    <submittedName>
        <fullName evidence="5">Electron transfer flavoprotein beta subunit/FixA family protein</fullName>
    </submittedName>
</protein>
<evidence type="ECO:0000256" key="3">
    <source>
        <dbReference type="ARBA" id="ARBA00022982"/>
    </source>
</evidence>
<dbReference type="Pfam" id="PF01012">
    <property type="entry name" value="ETF"/>
    <property type="match status" value="1"/>
</dbReference>
<evidence type="ECO:0000313" key="5">
    <source>
        <dbReference type="EMBL" id="QLL61531.1"/>
    </source>
</evidence>
<evidence type="ECO:0000313" key="6">
    <source>
        <dbReference type="Proteomes" id="UP000510721"/>
    </source>
</evidence>
<keyword evidence="6" id="KW-1185">Reference proteome</keyword>
<dbReference type="Proteomes" id="UP000510721">
    <property type="component" value="Chromosome"/>
</dbReference>
<proteinExistence type="predicted"/>
<evidence type="ECO:0000256" key="2">
    <source>
        <dbReference type="ARBA" id="ARBA00011874"/>
    </source>
</evidence>
<keyword evidence="4" id="KW-0535">Nitrogen fixation</keyword>
<reference evidence="5 6" key="1">
    <citation type="submission" date="2019-06" db="EMBL/GenBank/DDBJ databases">
        <title>Complete genome sequence of Ensifer mexicanus ITTG R7 isolated from nodules of Acacia angustissima (Mill.) Kuntze.</title>
        <authorList>
            <person name="Rincon-Rosales R."/>
            <person name="Rogel M.A."/>
            <person name="Guerrero G."/>
            <person name="Rincon-Molina C.I."/>
            <person name="Lopez-Lopez A."/>
            <person name="Martinez-Romero E."/>
        </authorList>
    </citation>
    <scope>NUCLEOTIDE SEQUENCE [LARGE SCALE GENOMIC DNA]</scope>
    <source>
        <strain evidence="5 6">ITTG R7</strain>
    </source>
</reference>
<keyword evidence="3" id="KW-0813">Transport</keyword>
<comment type="subunit">
    <text evidence="2">FixA and FixB form a heterodimer.</text>
</comment>
<dbReference type="InterPro" id="IPR014730">
    <property type="entry name" value="ETF_a/b_N"/>
</dbReference>